<dbReference type="Proteomes" id="UP000186868">
    <property type="component" value="Unassembled WGS sequence"/>
</dbReference>
<evidence type="ECO:0000313" key="3">
    <source>
        <dbReference type="Proteomes" id="UP000186868"/>
    </source>
</evidence>
<name>A0A1U7HB86_9CYAN</name>
<comment type="caution">
    <text evidence="2">The sequence shown here is derived from an EMBL/GenBank/DDBJ whole genome shotgun (WGS) entry which is preliminary data.</text>
</comment>
<evidence type="ECO:0000313" key="2">
    <source>
        <dbReference type="EMBL" id="OKH20811.1"/>
    </source>
</evidence>
<sequence>MEGKLASASFSASASYRGDNGYPLSIARQMGKKAKPSDRIKLLGFKKIKLAIANRDAFHRAFAEPIIQTIQKQVNEIFTSYSSFTIS</sequence>
<organism evidence="2 3">
    <name type="scientific">Hydrococcus rivularis NIES-593</name>
    <dbReference type="NCBI Taxonomy" id="1921803"/>
    <lineage>
        <taxon>Bacteria</taxon>
        <taxon>Bacillati</taxon>
        <taxon>Cyanobacteriota</taxon>
        <taxon>Cyanophyceae</taxon>
        <taxon>Pleurocapsales</taxon>
        <taxon>Hydrococcaceae</taxon>
        <taxon>Hydrococcus</taxon>
    </lineage>
</organism>
<proteinExistence type="predicted"/>
<reference evidence="2 3" key="1">
    <citation type="submission" date="2016-11" db="EMBL/GenBank/DDBJ databases">
        <title>Draft Genome Sequences of Nine Cyanobacterial Strains from Diverse Habitats.</title>
        <authorList>
            <person name="Zhu T."/>
            <person name="Hou S."/>
            <person name="Lu X."/>
            <person name="Hess W.R."/>
        </authorList>
    </citation>
    <scope>NUCLEOTIDE SEQUENCE [LARGE SCALE GENOMIC DNA]</scope>
    <source>
        <strain evidence="2 3">NIES-593</strain>
    </source>
</reference>
<evidence type="ECO:0000256" key="1">
    <source>
        <dbReference type="SAM" id="MobiDB-lite"/>
    </source>
</evidence>
<dbReference type="STRING" id="1921803.NIES593_17530"/>
<dbReference type="AlphaFoldDB" id="A0A1U7HB86"/>
<feature type="region of interest" description="Disordered" evidence="1">
    <location>
        <begin position="1"/>
        <end position="22"/>
    </location>
</feature>
<gene>
    <name evidence="2" type="ORF">NIES593_17530</name>
</gene>
<accession>A0A1U7HB86</accession>
<dbReference type="EMBL" id="MRCB01000026">
    <property type="protein sequence ID" value="OKH20811.1"/>
    <property type="molecule type" value="Genomic_DNA"/>
</dbReference>
<protein>
    <submittedName>
        <fullName evidence="2">Uncharacterized protein</fullName>
    </submittedName>
</protein>
<feature type="compositionally biased region" description="Low complexity" evidence="1">
    <location>
        <begin position="1"/>
        <end position="15"/>
    </location>
</feature>
<keyword evidence="3" id="KW-1185">Reference proteome</keyword>